<evidence type="ECO:0000313" key="3">
    <source>
        <dbReference type="Proteomes" id="UP000317429"/>
    </source>
</evidence>
<dbReference type="InterPro" id="IPR018247">
    <property type="entry name" value="EF_Hand_1_Ca_BS"/>
</dbReference>
<dbReference type="KEGG" id="pnd:Pla175_31600"/>
<dbReference type="RefSeq" id="WP_145286924.1">
    <property type="nucleotide sequence ID" value="NZ_CP036291.1"/>
</dbReference>
<evidence type="ECO:0000313" key="2">
    <source>
        <dbReference type="EMBL" id="QDU89765.1"/>
    </source>
</evidence>
<sequence length="264" mass="28089" precursor="true">MFAYLSAGPIALCATILATAGAYADHPIFLQEYRVLPAHSVIHQTGGFAGVDVRYRLKGEYDLATGFDEGRRFAEFTRAEITGLNRSLSTVSDSIGALDVDQALNLLGLEGRFVPLGLSHNVWEFSGQSGDDSSVHLLAAQRGPWMLLRGVTTPPPGSADFFQYNVRWLARTGPSADMNGDGAVDAADYTSLRDGHLDGGADIALWRSQFGEQADIAELDGMMDAAWAAKSGVASGAGVPEPSGLVLLGTIASALVCRWRRTRA</sequence>
<feature type="signal peptide" evidence="1">
    <location>
        <begin position="1"/>
        <end position="24"/>
    </location>
</feature>
<evidence type="ECO:0008006" key="4">
    <source>
        <dbReference type="Google" id="ProtNLM"/>
    </source>
</evidence>
<dbReference type="PROSITE" id="PS00018">
    <property type="entry name" value="EF_HAND_1"/>
    <property type="match status" value="1"/>
</dbReference>
<proteinExistence type="predicted"/>
<protein>
    <recommendedName>
        <fullName evidence="4">PEP-CTERM protein-sorting domain-containing protein</fullName>
    </recommendedName>
</protein>
<feature type="chain" id="PRO_5022184097" description="PEP-CTERM protein-sorting domain-containing protein" evidence="1">
    <location>
        <begin position="25"/>
        <end position="264"/>
    </location>
</feature>
<dbReference type="EMBL" id="CP036291">
    <property type="protein sequence ID" value="QDU89765.1"/>
    <property type="molecule type" value="Genomic_DNA"/>
</dbReference>
<dbReference type="AlphaFoldDB" id="A0A518DE56"/>
<accession>A0A518DE56</accession>
<name>A0A518DE56_9BACT</name>
<gene>
    <name evidence="2" type="ORF">Pla175_31600</name>
</gene>
<keyword evidence="1" id="KW-0732">Signal</keyword>
<reference evidence="2 3" key="1">
    <citation type="submission" date="2019-02" db="EMBL/GenBank/DDBJ databases">
        <title>Deep-cultivation of Planctomycetes and their phenomic and genomic characterization uncovers novel biology.</title>
        <authorList>
            <person name="Wiegand S."/>
            <person name="Jogler M."/>
            <person name="Boedeker C."/>
            <person name="Pinto D."/>
            <person name="Vollmers J."/>
            <person name="Rivas-Marin E."/>
            <person name="Kohn T."/>
            <person name="Peeters S.H."/>
            <person name="Heuer A."/>
            <person name="Rast P."/>
            <person name="Oberbeckmann S."/>
            <person name="Bunk B."/>
            <person name="Jeske O."/>
            <person name="Meyerdierks A."/>
            <person name="Storesund J.E."/>
            <person name="Kallscheuer N."/>
            <person name="Luecker S."/>
            <person name="Lage O.M."/>
            <person name="Pohl T."/>
            <person name="Merkel B.J."/>
            <person name="Hornburger P."/>
            <person name="Mueller R.-W."/>
            <person name="Bruemmer F."/>
            <person name="Labrenz M."/>
            <person name="Spormann A.M."/>
            <person name="Op den Camp H."/>
            <person name="Overmann J."/>
            <person name="Amann R."/>
            <person name="Jetten M.S.M."/>
            <person name="Mascher T."/>
            <person name="Medema M.H."/>
            <person name="Devos D.P."/>
            <person name="Kaster A.-K."/>
            <person name="Ovreas L."/>
            <person name="Rohde M."/>
            <person name="Galperin M.Y."/>
            <person name="Jogler C."/>
        </authorList>
    </citation>
    <scope>NUCLEOTIDE SEQUENCE [LARGE SCALE GENOMIC DNA]</scope>
    <source>
        <strain evidence="2 3">Pla175</strain>
    </source>
</reference>
<dbReference type="OrthoDB" id="269372at2"/>
<evidence type="ECO:0000256" key="1">
    <source>
        <dbReference type="SAM" id="SignalP"/>
    </source>
</evidence>
<dbReference type="Proteomes" id="UP000317429">
    <property type="component" value="Chromosome"/>
</dbReference>
<organism evidence="2 3">
    <name type="scientific">Pirellulimonas nuda</name>
    <dbReference type="NCBI Taxonomy" id="2528009"/>
    <lineage>
        <taxon>Bacteria</taxon>
        <taxon>Pseudomonadati</taxon>
        <taxon>Planctomycetota</taxon>
        <taxon>Planctomycetia</taxon>
        <taxon>Pirellulales</taxon>
        <taxon>Lacipirellulaceae</taxon>
        <taxon>Pirellulimonas</taxon>
    </lineage>
</organism>
<keyword evidence="3" id="KW-1185">Reference proteome</keyword>